<dbReference type="SUPFAM" id="SSF56563">
    <property type="entry name" value="Major capsid protein gp5"/>
    <property type="match status" value="1"/>
</dbReference>
<sequence>MNLEEILKRLDEIKAELTSLQEDLSKDDADVDEIEEKSNSLIEEKRTLLEKKKNIEDRNAKRNKLLEDIAEGRKGIVINENKIDKGEEDRNMNEKLYRSAWLKTLQGKELTSAEKREYQHTTENSKVLIPTETANKIYSLIGETHPIVGDVKKLNSGGIFRMIRHIEIKAGDAKEIAEGKQNEDEQNEFVEVLISGGKISKHIKVSYELMNMAIDAFESYIVNEIGKRIEKAMADKIISTIKDTTDNTNGKGKGLASINIIKADKGLTVAKILDALASMKEVGTTYVYANRSDIYGSIAKLENTNQTVNFITNLQEGIKGNLLGNGIKQEDALAKNEILILDPSQFLWNTISPLEILRERDAKTGDYTIAGHLLAGGAMENIYAGALINISETAEPAI</sequence>
<dbReference type="EMBL" id="ABXA01000036">
    <property type="protein sequence ID" value="EEB35743.1"/>
    <property type="molecule type" value="Genomic_DNA"/>
</dbReference>
<reference evidence="4 5" key="1">
    <citation type="submission" date="2008-09" db="EMBL/GenBank/DDBJ databases">
        <authorList>
            <person name="Fulton L."/>
            <person name="Clifton S."/>
            <person name="Fulton B."/>
            <person name="Xu J."/>
            <person name="Minx P."/>
            <person name="Pepin K.H."/>
            <person name="Johnson M."/>
            <person name="Thiruvilangam P."/>
            <person name="Bhonagiri V."/>
            <person name="Nash W.E."/>
            <person name="Mardis E.R."/>
            <person name="Wilson R.K."/>
        </authorList>
    </citation>
    <scope>NUCLEOTIDE SEQUENCE [LARGE SCALE GENOMIC DNA]</scope>
    <source>
        <strain evidence="4 5">DSM 7454</strain>
    </source>
</reference>
<organism evidence="4 5">
    <name type="scientific">Anaerococcus hydrogenalis DSM 7454</name>
    <dbReference type="NCBI Taxonomy" id="561177"/>
    <lineage>
        <taxon>Bacteria</taxon>
        <taxon>Bacillati</taxon>
        <taxon>Bacillota</taxon>
        <taxon>Tissierellia</taxon>
        <taxon>Tissierellales</taxon>
        <taxon>Peptoniphilaceae</taxon>
        <taxon>Anaerococcus</taxon>
    </lineage>
</organism>
<name>B6W9Y3_9FIRM</name>
<dbReference type="RefSeq" id="WP_004814604.1">
    <property type="nucleotide sequence ID" value="NZ_ABXA01000036.1"/>
</dbReference>
<feature type="coiled-coil region" evidence="2">
    <location>
        <begin position="3"/>
        <end position="58"/>
    </location>
</feature>
<evidence type="ECO:0000313" key="5">
    <source>
        <dbReference type="Proteomes" id="UP000005451"/>
    </source>
</evidence>
<dbReference type="Proteomes" id="UP000005451">
    <property type="component" value="Unassembled WGS sequence"/>
</dbReference>
<dbReference type="InterPro" id="IPR024455">
    <property type="entry name" value="Phage_capsid"/>
</dbReference>
<evidence type="ECO:0000313" key="4">
    <source>
        <dbReference type="EMBL" id="EEB35743.1"/>
    </source>
</evidence>
<dbReference type="STRING" id="561177.ANHYDRO_01409"/>
<dbReference type="InterPro" id="IPR054612">
    <property type="entry name" value="Phage_capsid-like_C"/>
</dbReference>
<evidence type="ECO:0000256" key="2">
    <source>
        <dbReference type="SAM" id="Coils"/>
    </source>
</evidence>
<dbReference type="AlphaFoldDB" id="B6W9Y3"/>
<feature type="domain" description="Phage capsid-like C-terminal" evidence="3">
    <location>
        <begin position="127"/>
        <end position="369"/>
    </location>
</feature>
<proteinExistence type="predicted"/>
<comment type="subcellular location">
    <subcellularLocation>
        <location evidence="1">Virion</location>
    </subcellularLocation>
</comment>
<comment type="caution">
    <text evidence="4">The sequence shown here is derived from an EMBL/GenBank/DDBJ whole genome shotgun (WGS) entry which is preliminary data.</text>
</comment>
<dbReference type="NCBIfam" id="TIGR01554">
    <property type="entry name" value="major_cap_HK97"/>
    <property type="match status" value="1"/>
</dbReference>
<reference evidence="4 5" key="2">
    <citation type="submission" date="2008-10" db="EMBL/GenBank/DDBJ databases">
        <title>Draft genome sequence of Anaerococcus hydrogenalis (DSM 7454).</title>
        <authorList>
            <person name="Sudarsanam P."/>
            <person name="Ley R."/>
            <person name="Guruge J."/>
            <person name="Turnbaugh P.J."/>
            <person name="Mahowald M."/>
            <person name="Liep D."/>
            <person name="Gordon J."/>
        </authorList>
    </citation>
    <scope>NUCLEOTIDE SEQUENCE [LARGE SCALE GENOMIC DNA]</scope>
    <source>
        <strain evidence="4 5">DSM 7454</strain>
    </source>
</reference>
<dbReference type="Pfam" id="PF05065">
    <property type="entry name" value="Phage_capsid"/>
    <property type="match status" value="1"/>
</dbReference>
<gene>
    <name evidence="4" type="ORF">ANHYDRO_01409</name>
</gene>
<evidence type="ECO:0000259" key="3">
    <source>
        <dbReference type="Pfam" id="PF05065"/>
    </source>
</evidence>
<accession>B6W9Y3</accession>
<evidence type="ECO:0000256" key="1">
    <source>
        <dbReference type="ARBA" id="ARBA00004328"/>
    </source>
</evidence>
<keyword evidence="2" id="KW-0175">Coiled coil</keyword>
<protein>
    <submittedName>
        <fullName evidence="4">Putative phage major capsid protein, HK97 family</fullName>
    </submittedName>
</protein>
<dbReference type="eggNOG" id="COG4653">
    <property type="taxonomic scope" value="Bacteria"/>
</dbReference>